<comment type="function">
    <text evidence="11">Mediates influx of magnesium ions. Alternates between open and closed states. Activated by low cytoplasmic Mg(2+) levels. Inactive when cytoplasmic Mg(2+) levels are high.</text>
</comment>
<dbReference type="FunFam" id="1.20.58.340:FF:000004">
    <property type="entry name" value="Magnesium transport protein CorA"/>
    <property type="match status" value="1"/>
</dbReference>
<comment type="catalytic activity">
    <reaction evidence="10">
        <text>Mg(2+)(in) = Mg(2+)(out)</text>
        <dbReference type="Rhea" id="RHEA:29827"/>
        <dbReference type="ChEBI" id="CHEBI:18420"/>
    </reaction>
</comment>
<gene>
    <name evidence="13" type="ORF">IZO911_LOCUS2004</name>
    <name evidence="14" type="ORF">KXQ929_LOCUS5915</name>
</gene>
<feature type="transmembrane region" description="Helical" evidence="12">
    <location>
        <begin position="332"/>
        <end position="355"/>
    </location>
</feature>
<dbReference type="SUPFAM" id="SSF143865">
    <property type="entry name" value="CorA soluble domain-like"/>
    <property type="match status" value="1"/>
</dbReference>
<evidence type="ECO:0000256" key="3">
    <source>
        <dbReference type="ARBA" id="ARBA00022448"/>
    </source>
</evidence>
<reference evidence="13" key="1">
    <citation type="submission" date="2021-02" db="EMBL/GenBank/DDBJ databases">
        <authorList>
            <person name="Nowell W R."/>
        </authorList>
    </citation>
    <scope>NUCLEOTIDE SEQUENCE</scope>
</reference>
<organism evidence="13 15">
    <name type="scientific">Adineta steineri</name>
    <dbReference type="NCBI Taxonomy" id="433720"/>
    <lineage>
        <taxon>Eukaryota</taxon>
        <taxon>Metazoa</taxon>
        <taxon>Spiralia</taxon>
        <taxon>Gnathifera</taxon>
        <taxon>Rotifera</taxon>
        <taxon>Eurotatoria</taxon>
        <taxon>Bdelloidea</taxon>
        <taxon>Adinetida</taxon>
        <taxon>Adinetidae</taxon>
        <taxon>Adineta</taxon>
    </lineage>
</organism>
<dbReference type="GO" id="GO:0015095">
    <property type="term" value="F:magnesium ion transmembrane transporter activity"/>
    <property type="evidence" value="ECO:0007669"/>
    <property type="project" value="InterPro"/>
</dbReference>
<evidence type="ECO:0000313" key="14">
    <source>
        <dbReference type="EMBL" id="CAF3616359.1"/>
    </source>
</evidence>
<keyword evidence="3" id="KW-0813">Transport</keyword>
<keyword evidence="7 12" id="KW-1133">Transmembrane helix</keyword>
<dbReference type="GO" id="GO:0005886">
    <property type="term" value="C:plasma membrane"/>
    <property type="evidence" value="ECO:0007669"/>
    <property type="project" value="UniProtKB-SubCell"/>
</dbReference>
<dbReference type="GO" id="GO:0015087">
    <property type="term" value="F:cobalt ion transmembrane transporter activity"/>
    <property type="evidence" value="ECO:0007669"/>
    <property type="project" value="InterPro"/>
</dbReference>
<keyword evidence="4" id="KW-1003">Cell membrane</keyword>
<dbReference type="InterPro" id="IPR002523">
    <property type="entry name" value="MgTranspt_CorA/ZnTranspt_ZntB"/>
</dbReference>
<protein>
    <recommendedName>
        <fullName evidence="16">Magnesium transport protein CorA</fullName>
    </recommendedName>
</protein>
<dbReference type="InterPro" id="IPR045861">
    <property type="entry name" value="CorA_cytoplasmic_dom"/>
</dbReference>
<sequence>MSSHSAVKLLEHRPRKQTKAEYIPYEYAKDEDQLRERSRTINRHGTSVSIPPTLSRQATCERAPSYVGVKPSILIYNSETLETPLYTAIKDIRAIRSDECLWIDVPVTQDEALLTSISERFKIHPLVIADIETTEQRTKLDVFEDAFFLVLKLIYPTRGTDETSIDQICFYMKENILITFQQKPKEIFDPIKNRICQNRGRIRKSKIDYLFYSLFDTIVERYMDVLDGVGIKIEAIEHNLMEKLSRDTLASIYELKREMLFFRGSIVPLKEIIIKLQKEEETQIIQEGTIIYLKDLYDHVVQVNDTIDAYREMLSSFIDFYMMINSNGMNEVMKTLTIISTIFIPLTFIVGVYGMNFDNMPEIHWKYGYMGVLVCMVTLTIIMLSCFKKKKWF</sequence>
<evidence type="ECO:0000313" key="15">
    <source>
        <dbReference type="Proteomes" id="UP000663860"/>
    </source>
</evidence>
<evidence type="ECO:0000256" key="8">
    <source>
        <dbReference type="ARBA" id="ARBA00023065"/>
    </source>
</evidence>
<evidence type="ECO:0000256" key="4">
    <source>
        <dbReference type="ARBA" id="ARBA00022475"/>
    </source>
</evidence>
<keyword evidence="6" id="KW-0460">Magnesium</keyword>
<proteinExistence type="inferred from homology"/>
<evidence type="ECO:0000256" key="6">
    <source>
        <dbReference type="ARBA" id="ARBA00022842"/>
    </source>
</evidence>
<dbReference type="Gene3D" id="3.30.460.20">
    <property type="entry name" value="CorA soluble domain-like"/>
    <property type="match status" value="1"/>
</dbReference>
<dbReference type="InterPro" id="IPR004488">
    <property type="entry name" value="Mg/Co-transport_prot_CorA"/>
</dbReference>
<evidence type="ECO:0000313" key="13">
    <source>
        <dbReference type="EMBL" id="CAF0721893.1"/>
    </source>
</evidence>
<evidence type="ECO:0008006" key="16">
    <source>
        <dbReference type="Google" id="ProtNLM"/>
    </source>
</evidence>
<evidence type="ECO:0000256" key="5">
    <source>
        <dbReference type="ARBA" id="ARBA00022692"/>
    </source>
</evidence>
<accession>A0A813MH17</accession>
<dbReference type="Gene3D" id="1.20.58.340">
    <property type="entry name" value="Magnesium transport protein CorA, transmembrane region"/>
    <property type="match status" value="2"/>
</dbReference>
<keyword evidence="9 12" id="KW-0472">Membrane</keyword>
<dbReference type="CDD" id="cd12828">
    <property type="entry name" value="TmCorA-like_1"/>
    <property type="match status" value="1"/>
</dbReference>
<dbReference type="GO" id="GO:0000287">
    <property type="term" value="F:magnesium ion binding"/>
    <property type="evidence" value="ECO:0007669"/>
    <property type="project" value="TreeGrafter"/>
</dbReference>
<evidence type="ECO:0000256" key="11">
    <source>
        <dbReference type="ARBA" id="ARBA00045497"/>
    </source>
</evidence>
<dbReference type="PANTHER" id="PTHR46494:SF1">
    <property type="entry name" value="CORA FAMILY METAL ION TRANSPORTER (EUROFUNG)"/>
    <property type="match status" value="1"/>
</dbReference>
<name>A0A813MH17_9BILA</name>
<dbReference type="GO" id="GO:0050897">
    <property type="term" value="F:cobalt ion binding"/>
    <property type="evidence" value="ECO:0007669"/>
    <property type="project" value="TreeGrafter"/>
</dbReference>
<dbReference type="Proteomes" id="UP000663860">
    <property type="component" value="Unassembled WGS sequence"/>
</dbReference>
<dbReference type="NCBIfam" id="TIGR00383">
    <property type="entry name" value="corA"/>
    <property type="match status" value="1"/>
</dbReference>
<comment type="caution">
    <text evidence="13">The sequence shown here is derived from an EMBL/GenBank/DDBJ whole genome shotgun (WGS) entry which is preliminary data.</text>
</comment>
<comment type="similarity">
    <text evidence="2">Belongs to the CorA metal ion transporter (MIT) (TC 1.A.35) family.</text>
</comment>
<evidence type="ECO:0000256" key="7">
    <source>
        <dbReference type="ARBA" id="ARBA00022989"/>
    </source>
</evidence>
<dbReference type="PANTHER" id="PTHR46494">
    <property type="entry name" value="CORA FAMILY METAL ION TRANSPORTER (EUROFUNG)"/>
    <property type="match status" value="1"/>
</dbReference>
<evidence type="ECO:0000256" key="1">
    <source>
        <dbReference type="ARBA" id="ARBA00004651"/>
    </source>
</evidence>
<dbReference type="SUPFAM" id="SSF144083">
    <property type="entry name" value="Magnesium transport protein CorA, transmembrane region"/>
    <property type="match status" value="1"/>
</dbReference>
<evidence type="ECO:0000256" key="10">
    <source>
        <dbReference type="ARBA" id="ARBA00034269"/>
    </source>
</evidence>
<evidence type="ECO:0000256" key="12">
    <source>
        <dbReference type="SAM" id="Phobius"/>
    </source>
</evidence>
<keyword evidence="5 12" id="KW-0812">Transmembrane</keyword>
<dbReference type="AlphaFoldDB" id="A0A813MH17"/>
<dbReference type="InterPro" id="IPR045863">
    <property type="entry name" value="CorA_TM1_TM2"/>
</dbReference>
<dbReference type="EMBL" id="CAJNOE010000009">
    <property type="protein sequence ID" value="CAF0721893.1"/>
    <property type="molecule type" value="Genomic_DNA"/>
</dbReference>
<feature type="transmembrane region" description="Helical" evidence="12">
    <location>
        <begin position="367"/>
        <end position="387"/>
    </location>
</feature>
<evidence type="ECO:0000256" key="2">
    <source>
        <dbReference type="ARBA" id="ARBA00009765"/>
    </source>
</evidence>
<dbReference type="Pfam" id="PF01544">
    <property type="entry name" value="CorA"/>
    <property type="match status" value="1"/>
</dbReference>
<keyword evidence="8" id="KW-0406">Ion transport</keyword>
<dbReference type="EMBL" id="CAJOBB010000222">
    <property type="protein sequence ID" value="CAF3616359.1"/>
    <property type="molecule type" value="Genomic_DNA"/>
</dbReference>
<evidence type="ECO:0000256" key="9">
    <source>
        <dbReference type="ARBA" id="ARBA00023136"/>
    </source>
</evidence>
<dbReference type="Proteomes" id="UP000663868">
    <property type="component" value="Unassembled WGS sequence"/>
</dbReference>
<comment type="subcellular location">
    <subcellularLocation>
        <location evidence="1">Cell membrane</location>
        <topology evidence="1">Multi-pass membrane protein</topology>
    </subcellularLocation>
</comment>